<accession>A0A2C6BNW6</accession>
<name>A0A2C6BNW6_FUSNP</name>
<reference evidence="1 2" key="1">
    <citation type="submission" date="2017-06" db="EMBL/GenBank/DDBJ databases">
        <title>Draft genome sequence of Fusobacterium nucleatum subsp. polymorphum KCOM 1271 (=ChDC F305).</title>
        <authorList>
            <person name="Kook J.-K."/>
            <person name="Park S.-N."/>
            <person name="Lim Y.K."/>
            <person name="Roh H."/>
        </authorList>
    </citation>
    <scope>NUCLEOTIDE SEQUENCE [LARGE SCALE GENOMIC DNA]</scope>
    <source>
        <strain evidence="2">KCOM 1271 (ChDC F305)</strain>
    </source>
</reference>
<gene>
    <name evidence="1" type="ORF">CBG54_02045</name>
</gene>
<evidence type="ECO:0000313" key="1">
    <source>
        <dbReference type="EMBL" id="PHI05913.1"/>
    </source>
</evidence>
<dbReference type="SUPFAM" id="SSF48452">
    <property type="entry name" value="TPR-like"/>
    <property type="match status" value="1"/>
</dbReference>
<dbReference type="EMBL" id="NIRN01000001">
    <property type="protein sequence ID" value="PHI05913.1"/>
    <property type="molecule type" value="Genomic_DNA"/>
</dbReference>
<dbReference type="Gene3D" id="1.25.40.10">
    <property type="entry name" value="Tetratricopeptide repeat domain"/>
    <property type="match status" value="1"/>
</dbReference>
<dbReference type="AlphaFoldDB" id="A0A2C6BNW6"/>
<dbReference type="PROSITE" id="PS51257">
    <property type="entry name" value="PROKAR_LIPOPROTEIN"/>
    <property type="match status" value="1"/>
</dbReference>
<evidence type="ECO:0008006" key="3">
    <source>
        <dbReference type="Google" id="ProtNLM"/>
    </source>
</evidence>
<proteinExistence type="predicted"/>
<dbReference type="InterPro" id="IPR011990">
    <property type="entry name" value="TPR-like_helical_dom_sf"/>
</dbReference>
<sequence length="426" mass="47548">MLKKLSIFIVAGILVGCTNVDDLVSGKKDSGPIREIGGEPQIPVETKIVEDVPTDDGKVVNKEANNENIKEYLSIVKGNLKGSVKKVEDSVENNYTVGLGETLVFPLDNERAIKLTASPKNTNTKINLSNGKVSFRSVYQGQYVLSTYVDGSLNRKIAIAVIAKYDFSEREVYDVIMQNFESKSKDLENAVTLYKMMFPTGRYAKEVNYLFLKYAYDIKNTSLMSEALAGVKNDFSSYSDSEKATILRVAKLTNKDIFVPSETYKTSDPELKSALQEYVGNKGSLDKNDKVFIEKTKKETPETSNTVAREKVRAVLDETVLTKVGSTAGTSPKTVKNTTSKTETGGESYYDKAMKNLNSNPRVAIENFKKSLSNEKIQDKKPEIYYNIASSYAKLGNKVEVTKYLRLLKQEFPNSEWVKRSEALTK</sequence>
<comment type="caution">
    <text evidence="1">The sequence shown here is derived from an EMBL/GenBank/DDBJ whole genome shotgun (WGS) entry which is preliminary data.</text>
</comment>
<dbReference type="RefSeq" id="WP_098973596.1">
    <property type="nucleotide sequence ID" value="NZ_CP077115.1"/>
</dbReference>
<organism evidence="1 2">
    <name type="scientific">Fusobacterium nucleatum subsp. polymorphum</name>
    <name type="common">Fusobacterium polymorphum</name>
    <dbReference type="NCBI Taxonomy" id="76857"/>
    <lineage>
        <taxon>Bacteria</taxon>
        <taxon>Fusobacteriati</taxon>
        <taxon>Fusobacteriota</taxon>
        <taxon>Fusobacteriia</taxon>
        <taxon>Fusobacteriales</taxon>
        <taxon>Fusobacteriaceae</taxon>
        <taxon>Fusobacterium</taxon>
    </lineage>
</organism>
<protein>
    <recommendedName>
        <fullName evidence="3">Lipoprotein</fullName>
    </recommendedName>
</protein>
<evidence type="ECO:0000313" key="2">
    <source>
        <dbReference type="Proteomes" id="UP000224182"/>
    </source>
</evidence>
<dbReference type="Proteomes" id="UP000224182">
    <property type="component" value="Unassembled WGS sequence"/>
</dbReference>